<dbReference type="Proteomes" id="UP000283785">
    <property type="component" value="Unassembled WGS sequence"/>
</dbReference>
<dbReference type="Proteomes" id="UP000286501">
    <property type="component" value="Unassembled WGS sequence"/>
</dbReference>
<protein>
    <submittedName>
        <fullName evidence="2">DUF3822 family protein</fullName>
    </submittedName>
</protein>
<dbReference type="Pfam" id="PF12864">
    <property type="entry name" value="DUF3822"/>
    <property type="match status" value="1"/>
</dbReference>
<gene>
    <name evidence="3" type="ORF">DW250_11645</name>
    <name evidence="2" type="ORF">DWV76_04730</name>
    <name evidence="1" type="ORF">DXC61_07625</name>
</gene>
<evidence type="ECO:0000313" key="6">
    <source>
        <dbReference type="Proteomes" id="UP000286501"/>
    </source>
</evidence>
<dbReference type="Proteomes" id="UP000261187">
    <property type="component" value="Unassembled WGS sequence"/>
</dbReference>
<name>A0A3E4SIS6_9BACT</name>
<proteinExistence type="predicted"/>
<dbReference type="CDD" id="cd24013">
    <property type="entry name" value="ASKHA_ATPase_BT3980-like"/>
    <property type="match status" value="1"/>
</dbReference>
<dbReference type="RefSeq" id="WP_117693931.1">
    <property type="nucleotide sequence ID" value="NZ_CP042464.1"/>
</dbReference>
<dbReference type="Gene3D" id="3.30.420.250">
    <property type="match status" value="1"/>
</dbReference>
<sequence>MQIKGNNIQQARLTIRVSRNTLSFSVVDREAEHQLIYEPYTVKSGVSMAANLRQAFKESALLQRGYQKVRVYLDSPILLVPIEEFHEEDIDVLYQHAFNSHNSDAILYRVQPELNAVAVFPINKDLKMVVEDNFKDVRFTPIMQPMWHYLHHRSFTGIHRKLYVYFHDKKLDVFGFEKNRFKFFNSFNAEHAKDALYFILYVWKQLGFNQMQDELHVSGNVPDKDWFLYNTKLYIKKTFILNPAAEFNRAPITEIKGLPFDLMALYLSK</sequence>
<reference evidence="4 5" key="1">
    <citation type="submission" date="2018-08" db="EMBL/GenBank/DDBJ databases">
        <title>A genome reference for cultivated species of the human gut microbiota.</title>
        <authorList>
            <person name="Zou Y."/>
            <person name="Xue W."/>
            <person name="Luo G."/>
        </authorList>
    </citation>
    <scope>NUCLEOTIDE SEQUENCE [LARGE SCALE GENOMIC DNA]</scope>
    <source>
        <strain evidence="2 5">AF12-50</strain>
        <strain evidence="3 6">AM22-1</strain>
        <strain evidence="1 4">TF06-40</strain>
    </source>
</reference>
<accession>A0A3E4SIS6</accession>
<dbReference type="EMBL" id="QRIN01000053">
    <property type="protein sequence ID" value="RHG64042.1"/>
    <property type="molecule type" value="Genomic_DNA"/>
</dbReference>
<dbReference type="InterPro" id="IPR024213">
    <property type="entry name" value="DUF3822"/>
</dbReference>
<evidence type="ECO:0000313" key="1">
    <source>
        <dbReference type="EMBL" id="RGL60102.1"/>
    </source>
</evidence>
<dbReference type="Gene3D" id="3.30.420.260">
    <property type="match status" value="1"/>
</dbReference>
<organism evidence="2 5">
    <name type="scientific">Segatella copri</name>
    <dbReference type="NCBI Taxonomy" id="165179"/>
    <lineage>
        <taxon>Bacteria</taxon>
        <taxon>Pseudomonadati</taxon>
        <taxon>Bacteroidota</taxon>
        <taxon>Bacteroidia</taxon>
        <taxon>Bacteroidales</taxon>
        <taxon>Prevotellaceae</taxon>
        <taxon>Segatella</taxon>
    </lineage>
</organism>
<evidence type="ECO:0000313" key="4">
    <source>
        <dbReference type="Proteomes" id="UP000261187"/>
    </source>
</evidence>
<evidence type="ECO:0000313" key="2">
    <source>
        <dbReference type="EMBL" id="RGW43910.1"/>
    </source>
</evidence>
<evidence type="ECO:0000313" key="5">
    <source>
        <dbReference type="Proteomes" id="UP000283785"/>
    </source>
</evidence>
<dbReference type="EMBL" id="QSAG01000005">
    <property type="protein sequence ID" value="RGW43910.1"/>
    <property type="molecule type" value="Genomic_DNA"/>
</dbReference>
<comment type="caution">
    <text evidence="2">The sequence shown here is derived from an EMBL/GenBank/DDBJ whole genome shotgun (WGS) entry which is preliminary data.</text>
</comment>
<evidence type="ECO:0000313" key="3">
    <source>
        <dbReference type="EMBL" id="RHG64042.1"/>
    </source>
</evidence>
<dbReference type="AlphaFoldDB" id="A0A3E4SIS6"/>
<dbReference type="EMBL" id="QSSA01000014">
    <property type="protein sequence ID" value="RGL60102.1"/>
    <property type="molecule type" value="Genomic_DNA"/>
</dbReference>